<proteinExistence type="predicted"/>
<keyword evidence="5" id="KW-1185">Reference proteome</keyword>
<dbReference type="EMBL" id="KV428149">
    <property type="protein sequence ID" value="KZT35191.1"/>
    <property type="molecule type" value="Genomic_DNA"/>
</dbReference>
<name>A0A166AC90_9AGAM</name>
<feature type="domain" description="EF-hand" evidence="3">
    <location>
        <begin position="88"/>
        <end position="123"/>
    </location>
</feature>
<feature type="chain" id="PRO_5007870548" description="EF-hand domain-containing protein" evidence="2">
    <location>
        <begin position="30"/>
        <end position="161"/>
    </location>
</feature>
<dbReference type="PROSITE" id="PS00018">
    <property type="entry name" value="EF_HAND_1"/>
    <property type="match status" value="1"/>
</dbReference>
<protein>
    <recommendedName>
        <fullName evidence="3">EF-hand domain-containing protein</fullName>
    </recommendedName>
</protein>
<dbReference type="AlphaFoldDB" id="A0A166AC90"/>
<keyword evidence="1" id="KW-0106">Calcium</keyword>
<evidence type="ECO:0000313" key="5">
    <source>
        <dbReference type="Proteomes" id="UP000076798"/>
    </source>
</evidence>
<dbReference type="SUPFAM" id="SSF47473">
    <property type="entry name" value="EF-hand"/>
    <property type="match status" value="1"/>
</dbReference>
<reference evidence="4 5" key="1">
    <citation type="journal article" date="2016" name="Mol. Biol. Evol.">
        <title>Comparative Genomics of Early-Diverging Mushroom-Forming Fungi Provides Insights into the Origins of Lignocellulose Decay Capabilities.</title>
        <authorList>
            <person name="Nagy L.G."/>
            <person name="Riley R."/>
            <person name="Tritt A."/>
            <person name="Adam C."/>
            <person name="Daum C."/>
            <person name="Floudas D."/>
            <person name="Sun H."/>
            <person name="Yadav J.S."/>
            <person name="Pangilinan J."/>
            <person name="Larsson K.H."/>
            <person name="Matsuura K."/>
            <person name="Barry K."/>
            <person name="Labutti K."/>
            <person name="Kuo R."/>
            <person name="Ohm R.A."/>
            <person name="Bhattacharya S.S."/>
            <person name="Shirouzu T."/>
            <person name="Yoshinaga Y."/>
            <person name="Martin F.M."/>
            <person name="Grigoriev I.V."/>
            <person name="Hibbett D.S."/>
        </authorList>
    </citation>
    <scope>NUCLEOTIDE SEQUENCE [LARGE SCALE GENOMIC DNA]</scope>
    <source>
        <strain evidence="4 5">HHB10207 ss-3</strain>
    </source>
</reference>
<dbReference type="Proteomes" id="UP000076798">
    <property type="component" value="Unassembled WGS sequence"/>
</dbReference>
<gene>
    <name evidence="4" type="ORF">SISSUDRAFT_1064696</name>
</gene>
<dbReference type="Gene3D" id="1.10.238.10">
    <property type="entry name" value="EF-hand"/>
    <property type="match status" value="1"/>
</dbReference>
<sequence length="161" mass="17577">MLTSRIFSIPNILLAASLAVSMLSLGARADCCEGVELCPDCTEATPCCGYGKCNIFCCNCDGGCRGFKGKLTDQMHPHVGGAVDTDFDDTDKCTRMFHATDANGDGQLTLIEYLVHAYENPKSNAWAFVRDAQPEAIEKYWRKYDVDGKGYLTIAEALTRA</sequence>
<keyword evidence="2" id="KW-0732">Signal</keyword>
<dbReference type="InterPro" id="IPR011992">
    <property type="entry name" value="EF-hand-dom_pair"/>
</dbReference>
<evidence type="ECO:0000256" key="1">
    <source>
        <dbReference type="ARBA" id="ARBA00022837"/>
    </source>
</evidence>
<accession>A0A166AC90</accession>
<dbReference type="Gene3D" id="3.30.70.2800">
    <property type="match status" value="1"/>
</dbReference>
<feature type="signal peptide" evidence="2">
    <location>
        <begin position="1"/>
        <end position="29"/>
    </location>
</feature>
<evidence type="ECO:0000313" key="4">
    <source>
        <dbReference type="EMBL" id="KZT35191.1"/>
    </source>
</evidence>
<evidence type="ECO:0000256" key="2">
    <source>
        <dbReference type="SAM" id="SignalP"/>
    </source>
</evidence>
<dbReference type="InterPro" id="IPR018247">
    <property type="entry name" value="EF_Hand_1_Ca_BS"/>
</dbReference>
<dbReference type="InterPro" id="IPR002048">
    <property type="entry name" value="EF_hand_dom"/>
</dbReference>
<dbReference type="OrthoDB" id="3737830at2759"/>
<feature type="domain" description="EF-hand" evidence="3">
    <location>
        <begin position="132"/>
        <end position="161"/>
    </location>
</feature>
<evidence type="ECO:0000259" key="3">
    <source>
        <dbReference type="PROSITE" id="PS50222"/>
    </source>
</evidence>
<dbReference type="GO" id="GO:0005509">
    <property type="term" value="F:calcium ion binding"/>
    <property type="evidence" value="ECO:0007669"/>
    <property type="project" value="InterPro"/>
</dbReference>
<dbReference type="PROSITE" id="PS50222">
    <property type="entry name" value="EF_HAND_2"/>
    <property type="match status" value="2"/>
</dbReference>
<organism evidence="4 5">
    <name type="scientific">Sistotremastrum suecicum HHB10207 ss-3</name>
    <dbReference type="NCBI Taxonomy" id="1314776"/>
    <lineage>
        <taxon>Eukaryota</taxon>
        <taxon>Fungi</taxon>
        <taxon>Dikarya</taxon>
        <taxon>Basidiomycota</taxon>
        <taxon>Agaricomycotina</taxon>
        <taxon>Agaricomycetes</taxon>
        <taxon>Sistotremastrales</taxon>
        <taxon>Sistotremastraceae</taxon>
        <taxon>Sistotremastrum</taxon>
    </lineage>
</organism>